<dbReference type="RefSeq" id="WP_338445689.1">
    <property type="nucleotide sequence ID" value="NZ_CP144918.1"/>
</dbReference>
<protein>
    <submittedName>
        <fullName evidence="2">CehA/McbA family metallohydrolase</fullName>
    </submittedName>
</protein>
<evidence type="ECO:0000256" key="1">
    <source>
        <dbReference type="SAM" id="SignalP"/>
    </source>
</evidence>
<dbReference type="PANTHER" id="PTHR42924">
    <property type="entry name" value="EXONUCLEASE"/>
    <property type="match status" value="1"/>
</dbReference>
<evidence type="ECO:0000313" key="2">
    <source>
        <dbReference type="EMBL" id="WWA46793.1"/>
    </source>
</evidence>
<keyword evidence="1" id="KW-0732">Signal</keyword>
<organism evidence="2 3">
    <name type="scientific">Pelagerythrobacter marensis</name>
    <dbReference type="NCBI Taxonomy" id="543877"/>
    <lineage>
        <taxon>Bacteria</taxon>
        <taxon>Pseudomonadati</taxon>
        <taxon>Pseudomonadota</taxon>
        <taxon>Alphaproteobacteria</taxon>
        <taxon>Sphingomonadales</taxon>
        <taxon>Erythrobacteraceae</taxon>
        <taxon>Pelagerythrobacter</taxon>
    </lineage>
</organism>
<reference evidence="2 3" key="1">
    <citation type="submission" date="2024-02" db="EMBL/GenBank/DDBJ databases">
        <title>The whole genome sequence of five bacterial samples isolated from Abu Dhabi Sabkha-shore region.</title>
        <authorList>
            <person name="Sudalaimuthuasari N."/>
            <person name="Sarfraz B."/>
            <person name="Tuyisabe J.D."/>
            <person name="Mugisha Ntwali L.D.M."/>
            <person name="Ali A.I.A.A."/>
            <person name="Almansoori S.Z.A."/>
            <person name="Alajami H.S.A."/>
            <person name="Almeqbaali A.A.S."/>
            <person name="Kundu B."/>
            <person name="Saeed E.E."/>
            <person name="Sukumarinath V."/>
            <person name="Mishra A.K."/>
            <person name="Hazzouri K.M."/>
            <person name="Almaskari R."/>
            <person name="Sharma A.K."/>
            <person name="Amiri K.M.A."/>
        </authorList>
    </citation>
    <scope>NUCLEOTIDE SEQUENCE [LARGE SCALE GENOMIC DNA]</scope>
    <source>
        <strain evidence="3">kcgeb_sd</strain>
    </source>
</reference>
<keyword evidence="3" id="KW-1185">Reference proteome</keyword>
<dbReference type="NCBIfam" id="NF038032">
    <property type="entry name" value="CehA_McbA_metalo"/>
    <property type="match status" value="1"/>
</dbReference>
<dbReference type="SUPFAM" id="SSF89550">
    <property type="entry name" value="PHP domain-like"/>
    <property type="match status" value="1"/>
</dbReference>
<dbReference type="Gene3D" id="3.20.20.140">
    <property type="entry name" value="Metal-dependent hydrolases"/>
    <property type="match status" value="1"/>
</dbReference>
<dbReference type="InterPro" id="IPR052018">
    <property type="entry name" value="PHP_domain"/>
</dbReference>
<feature type="signal peptide" evidence="1">
    <location>
        <begin position="1"/>
        <end position="17"/>
    </location>
</feature>
<dbReference type="InterPro" id="IPR016195">
    <property type="entry name" value="Pol/histidinol_Pase-like"/>
</dbReference>
<evidence type="ECO:0000313" key="3">
    <source>
        <dbReference type="Proteomes" id="UP001335183"/>
    </source>
</evidence>
<gene>
    <name evidence="2" type="ORF">V5F89_11005</name>
</gene>
<dbReference type="Proteomes" id="UP001335183">
    <property type="component" value="Chromosome"/>
</dbReference>
<accession>A0ABZ2D236</accession>
<proteinExistence type="predicted"/>
<name>A0ABZ2D236_9SPHN</name>
<dbReference type="PANTHER" id="PTHR42924:SF3">
    <property type="entry name" value="POLYMERASE_HISTIDINOL PHOSPHATASE N-TERMINAL DOMAIN-CONTAINING PROTEIN"/>
    <property type="match status" value="1"/>
</dbReference>
<feature type="chain" id="PRO_5046213261" evidence="1">
    <location>
        <begin position="18"/>
        <end position="381"/>
    </location>
</feature>
<sequence>MRFGCFLLAALIGPAVAQPASFEAGRLAQGEGEWLAGDLHSHSRHSEDSSNHPIRAMQEFAARHGLDFLLISDHDNHVGGATAQHTWVDPEFASDEIVMLYGAELTAERGHINTMSCAPYDHQRLYDLRDALDIQIQAAARDMGVQLSANHPAGKDAFSFSYDMVASVEVWNSAFFEDKQAALMLWDDLLKSGRMVTGIGGSDSHHGIRANGDRSTPRALEALTTNLGTPTTWVLAQARDCASVLRAIDRGRVSISANPYAPRVELAADTDGDGAIDMLMGDNRAATGQEISFTVRLAGGDLADAAYSIAIVKNGHPFRTLELVGARSLTFADTTEPGKRSYYRVEVLGPVPDHPSVPYQKSVAGQTVALSNPLFFNFDGG</sequence>
<dbReference type="EMBL" id="CP144918">
    <property type="protein sequence ID" value="WWA46793.1"/>
    <property type="molecule type" value="Genomic_DNA"/>
</dbReference>